<keyword evidence="2" id="KW-1185">Reference proteome</keyword>
<dbReference type="PANTHER" id="PTHR47785">
    <property type="entry name" value="ZN(II)2CYS6 TRANSCRIPTION FACTOR (EUROFUNG)-RELATED-RELATED"/>
    <property type="match status" value="1"/>
</dbReference>
<proteinExistence type="predicted"/>
<comment type="caution">
    <text evidence="1">The sequence shown here is derived from an EMBL/GenBank/DDBJ whole genome shotgun (WGS) entry which is preliminary data.</text>
</comment>
<dbReference type="STRING" id="1658172.A0A1B7NND8"/>
<organism evidence="1 2">
    <name type="scientific">Emergomyces africanus</name>
    <dbReference type="NCBI Taxonomy" id="1955775"/>
    <lineage>
        <taxon>Eukaryota</taxon>
        <taxon>Fungi</taxon>
        <taxon>Dikarya</taxon>
        <taxon>Ascomycota</taxon>
        <taxon>Pezizomycotina</taxon>
        <taxon>Eurotiomycetes</taxon>
        <taxon>Eurotiomycetidae</taxon>
        <taxon>Onygenales</taxon>
        <taxon>Ajellomycetaceae</taxon>
        <taxon>Emergomyces</taxon>
    </lineage>
</organism>
<dbReference type="InterPro" id="IPR053181">
    <property type="entry name" value="EcdB-like_regulator"/>
</dbReference>
<dbReference type="EMBL" id="LGUA01001729">
    <property type="protein sequence ID" value="OAX78120.1"/>
    <property type="molecule type" value="Genomic_DNA"/>
</dbReference>
<dbReference type="OrthoDB" id="4685598at2759"/>
<gene>
    <name evidence="1" type="ORF">ACJ72_07575</name>
</gene>
<dbReference type="PANTHER" id="PTHR47785:SF2">
    <property type="entry name" value="ZN(II)2CYS6 TRANSCRIPTION FACTOR (EUROFUNG)"/>
    <property type="match status" value="1"/>
</dbReference>
<dbReference type="AlphaFoldDB" id="A0A1B7NND8"/>
<reference evidence="1 2" key="1">
    <citation type="submission" date="2015-07" db="EMBL/GenBank/DDBJ databases">
        <title>Emmonsia species relationships and genome sequence.</title>
        <authorList>
            <person name="Cuomo C.A."/>
            <person name="Schwartz I.S."/>
            <person name="Kenyon C."/>
            <person name="de Hoog G.S."/>
            <person name="Govender N.P."/>
            <person name="Botha A."/>
            <person name="Moreno L."/>
            <person name="de Vries M."/>
            <person name="Munoz J.F."/>
            <person name="Stielow J.B."/>
        </authorList>
    </citation>
    <scope>NUCLEOTIDE SEQUENCE [LARGE SCALE GENOMIC DNA]</scope>
    <source>
        <strain evidence="1 2">CBS 136260</strain>
    </source>
</reference>
<evidence type="ECO:0000313" key="1">
    <source>
        <dbReference type="EMBL" id="OAX78120.1"/>
    </source>
</evidence>
<sequence>MDPTVLENRRRCLDACIRQLEHITTHHAGHLPYLWQGALSMVSQTLLVMGSTMSPALSPLLPPRAQMDVIISNVVIEVERYAHLATSL</sequence>
<name>A0A1B7NND8_9EURO</name>
<evidence type="ECO:0000313" key="2">
    <source>
        <dbReference type="Proteomes" id="UP000091918"/>
    </source>
</evidence>
<dbReference type="Proteomes" id="UP000091918">
    <property type="component" value="Unassembled WGS sequence"/>
</dbReference>
<evidence type="ECO:0008006" key="3">
    <source>
        <dbReference type="Google" id="ProtNLM"/>
    </source>
</evidence>
<protein>
    <recommendedName>
        <fullName evidence="3">Fungal N-terminal domain-containing protein</fullName>
    </recommendedName>
</protein>
<accession>A0A1B7NND8</accession>